<dbReference type="AlphaFoldDB" id="C9RMY3"/>
<dbReference type="KEGG" id="fsu:Fisuc_0751"/>
<dbReference type="EMBL" id="CP002158">
    <property type="protein sequence ID" value="ADL25316.1"/>
    <property type="molecule type" value="Genomic_DNA"/>
</dbReference>
<keyword evidence="5" id="KW-1185">Reference proteome</keyword>
<protein>
    <submittedName>
        <fullName evidence="3">Putative lipoprotein</fullName>
    </submittedName>
</protein>
<dbReference type="PROSITE" id="PS51257">
    <property type="entry name" value="PROKAR_LIPOPROTEIN"/>
    <property type="match status" value="1"/>
</dbReference>
<sequence length="145" mass="16863">MNRILALLALLMTFALVACGSDWSVGPNDGGASFSKRYHYYYEVDCRYDAFDQPYDCSDTYSMSPSMTVDLRITRDGYVSLCVDDNCSYYNPGEYDTGYDHGDYYYNFEGDDTRMVIYANGSELIYIDSYKGYASYYYYDYYDAY</sequence>
<dbReference type="HOGENOM" id="CLU_1783979_0_0_0"/>
<dbReference type="Proteomes" id="UP000001497">
    <property type="component" value="Chromosome"/>
</dbReference>
<evidence type="ECO:0000313" key="3">
    <source>
        <dbReference type="EMBL" id="ADL25316.1"/>
    </source>
</evidence>
<evidence type="ECO:0000313" key="4">
    <source>
        <dbReference type="Proteomes" id="UP000000517"/>
    </source>
</evidence>
<accession>C9RMY3</accession>
<name>C9RMY3_FIBSS</name>
<evidence type="ECO:0000313" key="5">
    <source>
        <dbReference type="Proteomes" id="UP000001497"/>
    </source>
</evidence>
<organism evidence="3 4">
    <name type="scientific">Fibrobacter succinogenes (strain ATCC 19169 / S85)</name>
    <dbReference type="NCBI Taxonomy" id="59374"/>
    <lineage>
        <taxon>Bacteria</taxon>
        <taxon>Pseudomonadati</taxon>
        <taxon>Fibrobacterota</taxon>
        <taxon>Fibrobacteria</taxon>
        <taxon>Fibrobacterales</taxon>
        <taxon>Fibrobacteraceae</taxon>
        <taxon>Fibrobacter</taxon>
    </lineage>
</organism>
<dbReference type="KEGG" id="fsc:FSU_1189"/>
<proteinExistence type="predicted"/>
<reference evidence="3" key="3">
    <citation type="submission" date="2010-08" db="EMBL/GenBank/DDBJ databases">
        <authorList>
            <person name="Durkin A.S."/>
            <person name="Nelson K.E."/>
            <person name="Morrison M."/>
            <person name="Forsberg C.W."/>
            <person name="Wilson D.B."/>
            <person name="Russell J.B."/>
            <person name="Cann I.K.O."/>
            <person name="Mackie R.I."/>
            <person name="White B.A."/>
        </authorList>
    </citation>
    <scope>NUCLEOTIDE SEQUENCE</scope>
    <source>
        <strain evidence="3">S85</strain>
    </source>
</reference>
<dbReference type="OrthoDB" id="9799745at2"/>
<feature type="chain" id="PRO_5003001419" evidence="1">
    <location>
        <begin position="21"/>
        <end position="145"/>
    </location>
</feature>
<dbReference type="EMBL" id="CP001792">
    <property type="protein sequence ID" value="ACX74361.1"/>
    <property type="molecule type" value="Genomic_DNA"/>
</dbReference>
<dbReference type="RefSeq" id="WP_014545517.1">
    <property type="nucleotide sequence ID" value="NC_013410.1"/>
</dbReference>
<keyword evidence="1" id="KW-0732">Signal</keyword>
<evidence type="ECO:0000256" key="1">
    <source>
        <dbReference type="SAM" id="SignalP"/>
    </source>
</evidence>
<reference evidence="4" key="2">
    <citation type="submission" date="2010-08" db="EMBL/GenBank/DDBJ databases">
        <title>Complete sequence of Fibrobacter succinogenes subsp. succinogenes S85.</title>
        <authorList>
            <person name="Durkin A.S."/>
            <person name="Nelson K.E."/>
            <person name="Morrison M."/>
            <person name="Forsberg C.W."/>
            <person name="Wilson D.B."/>
            <person name="Russell J.B."/>
            <person name="Cann I.K.O."/>
            <person name="Mackie R.I."/>
            <person name="White B.A."/>
        </authorList>
    </citation>
    <scope>NUCLEOTIDE SEQUENCE [LARGE SCALE GENOMIC DNA]</scope>
    <source>
        <strain evidence="4">ATCC 19169 / S85</strain>
    </source>
</reference>
<keyword evidence="3" id="KW-0449">Lipoprotein</keyword>
<dbReference type="Proteomes" id="UP000000517">
    <property type="component" value="Chromosome"/>
</dbReference>
<evidence type="ECO:0000313" key="2">
    <source>
        <dbReference type="EMBL" id="ACX74361.1"/>
    </source>
</evidence>
<feature type="signal peptide" evidence="1">
    <location>
        <begin position="1"/>
        <end position="20"/>
    </location>
</feature>
<gene>
    <name evidence="2" type="ordered locus">Fisuc_0751</name>
    <name evidence="3" type="ordered locus">FSU_1189</name>
</gene>
<reference evidence="2 5" key="1">
    <citation type="submission" date="2009-10" db="EMBL/GenBank/DDBJ databases">
        <title>Complete sequence of Fibrobacter succinogenes subsp. succinogenes S85.</title>
        <authorList>
            <consortium name="US DOE Joint Genome Institute"/>
            <person name="Lucas S."/>
            <person name="Copeland A."/>
            <person name="Lapidus A."/>
            <person name="Glavina del Rio T."/>
            <person name="Tice H."/>
            <person name="Bruce D."/>
            <person name="Goodwin L."/>
            <person name="Pitluck S."/>
            <person name="Chertkov O."/>
            <person name="Detter J.C."/>
            <person name="Han C."/>
            <person name="Tapia R."/>
            <person name="Larimer F."/>
            <person name="Land M."/>
            <person name="Hauser L."/>
            <person name="Kyrpides N."/>
            <person name="Mikhailova N."/>
            <person name="Weimer P.J."/>
            <person name="Stevenson D.M."/>
            <person name="Boyum J."/>
            <person name="Brumm P.I."/>
            <person name="Mead D."/>
        </authorList>
    </citation>
    <scope>NUCLEOTIDE SEQUENCE [LARGE SCALE GENOMIC DNA]</scope>
    <source>
        <strain evidence="5">ATCC 19169 / S85</strain>
        <strain evidence="2">S85</strain>
    </source>
</reference>